<keyword evidence="2" id="KW-1185">Reference proteome</keyword>
<reference evidence="1 2" key="1">
    <citation type="submission" date="2024-01" db="EMBL/GenBank/DDBJ databases">
        <title>The genomes of 5 underutilized Papilionoideae crops provide insights into root nodulation and disease resistance.</title>
        <authorList>
            <person name="Yuan L."/>
        </authorList>
    </citation>
    <scope>NUCLEOTIDE SEQUENCE [LARGE SCALE GENOMIC DNA]</scope>
    <source>
        <strain evidence="1">LY-2023</strain>
        <tissue evidence="1">Leaf</tissue>
    </source>
</reference>
<organism evidence="1 2">
    <name type="scientific">Clitoria ternatea</name>
    <name type="common">Butterfly pea</name>
    <dbReference type="NCBI Taxonomy" id="43366"/>
    <lineage>
        <taxon>Eukaryota</taxon>
        <taxon>Viridiplantae</taxon>
        <taxon>Streptophyta</taxon>
        <taxon>Embryophyta</taxon>
        <taxon>Tracheophyta</taxon>
        <taxon>Spermatophyta</taxon>
        <taxon>Magnoliopsida</taxon>
        <taxon>eudicotyledons</taxon>
        <taxon>Gunneridae</taxon>
        <taxon>Pentapetalae</taxon>
        <taxon>rosids</taxon>
        <taxon>fabids</taxon>
        <taxon>Fabales</taxon>
        <taxon>Fabaceae</taxon>
        <taxon>Papilionoideae</taxon>
        <taxon>50 kb inversion clade</taxon>
        <taxon>NPAAA clade</taxon>
        <taxon>indigoferoid/millettioid clade</taxon>
        <taxon>Phaseoleae</taxon>
        <taxon>Clitoria</taxon>
    </lineage>
</organism>
<dbReference type="AlphaFoldDB" id="A0AAN9K3P7"/>
<dbReference type="Proteomes" id="UP001359559">
    <property type="component" value="Unassembled WGS sequence"/>
</dbReference>
<sequence>MIHWGQDFFTIERFYLYYMDLLSEVYGVLRLDYHVGLKMEGNIPRRRGIQIVDNSSLLRWVMDNRVKGDDYLYLYVERVDKLVSSLSKSRSESFFAISKENKEPANNESMNELVMMELSNDDDHESGLVLKQTVINLDRENNV</sequence>
<accession>A0AAN9K3P7</accession>
<evidence type="ECO:0000313" key="2">
    <source>
        <dbReference type="Proteomes" id="UP001359559"/>
    </source>
</evidence>
<dbReference type="EMBL" id="JAYKXN010000002">
    <property type="protein sequence ID" value="KAK7309022.1"/>
    <property type="molecule type" value="Genomic_DNA"/>
</dbReference>
<protein>
    <submittedName>
        <fullName evidence="1">Uncharacterized protein</fullName>
    </submittedName>
</protein>
<proteinExistence type="predicted"/>
<comment type="caution">
    <text evidence="1">The sequence shown here is derived from an EMBL/GenBank/DDBJ whole genome shotgun (WGS) entry which is preliminary data.</text>
</comment>
<gene>
    <name evidence="1" type="ORF">RJT34_05433</name>
</gene>
<evidence type="ECO:0000313" key="1">
    <source>
        <dbReference type="EMBL" id="KAK7309022.1"/>
    </source>
</evidence>
<name>A0AAN9K3P7_CLITE</name>